<keyword evidence="3" id="KW-0808">Transferase</keyword>
<evidence type="ECO:0000256" key="4">
    <source>
        <dbReference type="ARBA" id="ARBA00022695"/>
    </source>
</evidence>
<evidence type="ECO:0000256" key="3">
    <source>
        <dbReference type="ARBA" id="ARBA00022679"/>
    </source>
</evidence>
<dbReference type="GO" id="GO:0016779">
    <property type="term" value="F:nucleotidyltransferase activity"/>
    <property type="evidence" value="ECO:0007669"/>
    <property type="project" value="UniProtKB-KW"/>
</dbReference>
<dbReference type="InterPro" id="IPR007046">
    <property type="entry name" value="RNA_pol_sigma_54_core-bd"/>
</dbReference>
<keyword evidence="6" id="KW-0731">Sigma factor</keyword>
<dbReference type="Gene3D" id="1.10.10.60">
    <property type="entry name" value="Homeodomain-like"/>
    <property type="match status" value="1"/>
</dbReference>
<protein>
    <submittedName>
        <fullName evidence="11">RNA polymerase sigma-54 factor</fullName>
    </submittedName>
</protein>
<dbReference type="GO" id="GO:0001216">
    <property type="term" value="F:DNA-binding transcription activator activity"/>
    <property type="evidence" value="ECO:0007669"/>
    <property type="project" value="InterPro"/>
</dbReference>
<dbReference type="PIRSF" id="PIRSF000774">
    <property type="entry name" value="RpoN"/>
    <property type="match status" value="1"/>
</dbReference>
<dbReference type="Pfam" id="PF00309">
    <property type="entry name" value="Sigma54_AID"/>
    <property type="match status" value="1"/>
</dbReference>
<evidence type="ECO:0000256" key="8">
    <source>
        <dbReference type="ARBA" id="ARBA00023163"/>
    </source>
</evidence>
<keyword evidence="8" id="KW-0804">Transcription</keyword>
<comment type="similarity">
    <text evidence="1">Belongs to the sigma-54 factor family.</text>
</comment>
<evidence type="ECO:0000256" key="6">
    <source>
        <dbReference type="ARBA" id="ARBA00023082"/>
    </source>
</evidence>
<dbReference type="GO" id="GO:0000428">
    <property type="term" value="C:DNA-directed RNA polymerase complex"/>
    <property type="evidence" value="ECO:0007669"/>
    <property type="project" value="UniProtKB-KW"/>
</dbReference>
<dbReference type="Pfam" id="PF04552">
    <property type="entry name" value="Sigma54_DBD"/>
    <property type="match status" value="1"/>
</dbReference>
<keyword evidence="2" id="KW-0240">DNA-directed RNA polymerase</keyword>
<dbReference type="GO" id="GO:0006352">
    <property type="term" value="P:DNA-templated transcription initiation"/>
    <property type="evidence" value="ECO:0007669"/>
    <property type="project" value="InterPro"/>
</dbReference>
<dbReference type="InterPro" id="IPR000394">
    <property type="entry name" value="RNA_pol_sigma_54"/>
</dbReference>
<evidence type="ECO:0000256" key="7">
    <source>
        <dbReference type="ARBA" id="ARBA00023125"/>
    </source>
</evidence>
<dbReference type="STRING" id="467210.HMPREF1866_00888"/>
<evidence type="ECO:0000256" key="1">
    <source>
        <dbReference type="ARBA" id="ARBA00008798"/>
    </source>
</evidence>
<dbReference type="PANTHER" id="PTHR32248:SF4">
    <property type="entry name" value="RNA POLYMERASE SIGMA-54 FACTOR"/>
    <property type="match status" value="1"/>
</dbReference>
<gene>
    <name evidence="11" type="ORF">HMPREF1866_00888</name>
</gene>
<evidence type="ECO:0000313" key="12">
    <source>
        <dbReference type="Proteomes" id="UP000070394"/>
    </source>
</evidence>
<accession>A0A133ZVR0</accession>
<comment type="caution">
    <text evidence="11">The sequence shown here is derived from an EMBL/GenBank/DDBJ whole genome shotgun (WGS) entry which is preliminary data.</text>
</comment>
<feature type="domain" description="RNA polymerase sigma factor 54 DNA-binding" evidence="9">
    <location>
        <begin position="286"/>
        <end position="444"/>
    </location>
</feature>
<keyword evidence="4" id="KW-0548">Nucleotidyltransferase</keyword>
<evidence type="ECO:0000259" key="9">
    <source>
        <dbReference type="Pfam" id="PF04552"/>
    </source>
</evidence>
<evidence type="ECO:0000256" key="2">
    <source>
        <dbReference type="ARBA" id="ARBA00022478"/>
    </source>
</evidence>
<keyword evidence="12" id="KW-1185">Reference proteome</keyword>
<evidence type="ECO:0000256" key="5">
    <source>
        <dbReference type="ARBA" id="ARBA00023015"/>
    </source>
</evidence>
<dbReference type="Gene3D" id="1.10.10.1330">
    <property type="entry name" value="RNA polymerase sigma-54 factor, core-binding domain"/>
    <property type="match status" value="1"/>
</dbReference>
<dbReference type="PANTHER" id="PTHR32248">
    <property type="entry name" value="RNA POLYMERASE SIGMA-54 FACTOR"/>
    <property type="match status" value="1"/>
</dbReference>
<feature type="domain" description="RNA polymerase sigma factor 54 core-binding" evidence="10">
    <location>
        <begin position="92"/>
        <end position="271"/>
    </location>
</feature>
<dbReference type="PRINTS" id="PR00045">
    <property type="entry name" value="SIGMA54FCT"/>
</dbReference>
<dbReference type="EMBL" id="LSDA01000030">
    <property type="protein sequence ID" value="KXB59527.1"/>
    <property type="molecule type" value="Genomic_DNA"/>
</dbReference>
<sequence length="446" mass="51363">MDINLKQNMTQKITQKMLHYINILQMNHQELTDYIEQFSLDNPFIDICSNIKDSISNVQIDELNNLSVINYETFNYSGTGEYDSFENLSLPHEETLCENLLSQLLGGNYTNEQHEIFFYIANSLDKNGYFPGGISELSGIFNTDKSVLNNCLDIMKKLDPKGVCAKDLSECLQLQLNEESTYAIEKVIINNHLDLLAKNDLRKISKLLNTDIDNVIKAKENILKLNPRPSQGFSERQTLKYIIPDITIVKFKDHFDIVTNDLFQLNINYDYVKYIKNNASDQQLLNYISHRINEINILKDNITKRNTTLLKLAEYILESQKNFFLLGKEYLKPCKMKDASKTIGISESTVSRTISGKYLQCCHGVFPLGYFFSKSSYTTNQDDNATISSIKSMIKNIIDTENKNKPFSDQKISEILHSQGITISRRTVAQYRDQLSISDCRIRKLY</sequence>
<evidence type="ECO:0000313" key="11">
    <source>
        <dbReference type="EMBL" id="KXB59527.1"/>
    </source>
</evidence>
<dbReference type="GO" id="GO:0003677">
    <property type="term" value="F:DNA binding"/>
    <property type="evidence" value="ECO:0007669"/>
    <property type="project" value="UniProtKB-KW"/>
</dbReference>
<keyword evidence="7" id="KW-0238">DNA-binding</keyword>
<dbReference type="NCBIfam" id="TIGR02395">
    <property type="entry name" value="rpoN_sigma"/>
    <property type="match status" value="1"/>
</dbReference>
<dbReference type="InterPro" id="IPR007634">
    <property type="entry name" value="RNA_pol_sigma_54_DNA-bd"/>
</dbReference>
<organism evidence="11 12">
    <name type="scientific">Lachnoanaerobaculum saburreum</name>
    <dbReference type="NCBI Taxonomy" id="467210"/>
    <lineage>
        <taxon>Bacteria</taxon>
        <taxon>Bacillati</taxon>
        <taxon>Bacillota</taxon>
        <taxon>Clostridia</taxon>
        <taxon>Lachnospirales</taxon>
        <taxon>Lachnospiraceae</taxon>
        <taxon>Lachnoanaerobaculum</taxon>
    </lineage>
</organism>
<name>A0A133ZVR0_9FIRM</name>
<dbReference type="OrthoDB" id="9814402at2"/>
<dbReference type="PATRIC" id="fig|467210.3.peg.876"/>
<dbReference type="PROSITE" id="PS50044">
    <property type="entry name" value="SIGMA54_3"/>
    <property type="match status" value="1"/>
</dbReference>
<dbReference type="Proteomes" id="UP000070394">
    <property type="component" value="Unassembled WGS sequence"/>
</dbReference>
<proteinExistence type="inferred from homology"/>
<dbReference type="GO" id="GO:0016987">
    <property type="term" value="F:sigma factor activity"/>
    <property type="evidence" value="ECO:0007669"/>
    <property type="project" value="UniProtKB-KW"/>
</dbReference>
<reference evidence="12" key="1">
    <citation type="submission" date="2016-01" db="EMBL/GenBank/DDBJ databases">
        <authorList>
            <person name="Mitreva M."/>
            <person name="Pepin K.H."/>
            <person name="Mihindukulasuriya K.A."/>
            <person name="Fulton R."/>
            <person name="Fronick C."/>
            <person name="O'Laughlin M."/>
            <person name="Miner T."/>
            <person name="Herter B."/>
            <person name="Rosa B.A."/>
            <person name="Cordes M."/>
            <person name="Tomlinson C."/>
            <person name="Wollam A."/>
            <person name="Palsikar V.B."/>
            <person name="Mardis E.R."/>
            <person name="Wilson R.K."/>
        </authorList>
    </citation>
    <scope>NUCLEOTIDE SEQUENCE [LARGE SCALE GENOMIC DNA]</scope>
    <source>
        <strain evidence="12">DNF00896</strain>
    </source>
</reference>
<dbReference type="Pfam" id="PF04963">
    <property type="entry name" value="Sigma54_CBD"/>
    <property type="match status" value="1"/>
</dbReference>
<dbReference type="InterPro" id="IPR038709">
    <property type="entry name" value="RpoN_core-bd_sf"/>
</dbReference>
<dbReference type="RefSeq" id="WP_060930769.1">
    <property type="nucleotide sequence ID" value="NZ_KQ959791.1"/>
</dbReference>
<dbReference type="AlphaFoldDB" id="A0A133ZVR0"/>
<keyword evidence="5" id="KW-0805">Transcription regulation</keyword>
<evidence type="ECO:0000259" key="10">
    <source>
        <dbReference type="Pfam" id="PF04963"/>
    </source>
</evidence>